<name>A0ABR2CIK8_9ROSI</name>
<dbReference type="EMBL" id="JBBPBM010000051">
    <property type="protein sequence ID" value="KAK8519441.1"/>
    <property type="molecule type" value="Genomic_DNA"/>
</dbReference>
<organism evidence="1 2">
    <name type="scientific">Hibiscus sabdariffa</name>
    <name type="common">roselle</name>
    <dbReference type="NCBI Taxonomy" id="183260"/>
    <lineage>
        <taxon>Eukaryota</taxon>
        <taxon>Viridiplantae</taxon>
        <taxon>Streptophyta</taxon>
        <taxon>Embryophyta</taxon>
        <taxon>Tracheophyta</taxon>
        <taxon>Spermatophyta</taxon>
        <taxon>Magnoliopsida</taxon>
        <taxon>eudicotyledons</taxon>
        <taxon>Gunneridae</taxon>
        <taxon>Pentapetalae</taxon>
        <taxon>rosids</taxon>
        <taxon>malvids</taxon>
        <taxon>Malvales</taxon>
        <taxon>Malvaceae</taxon>
        <taxon>Malvoideae</taxon>
        <taxon>Hibiscus</taxon>
    </lineage>
</organism>
<protein>
    <recommendedName>
        <fullName evidence="3">DUF4283 domain-containing protein</fullName>
    </recommendedName>
</protein>
<evidence type="ECO:0000313" key="1">
    <source>
        <dbReference type="EMBL" id="KAK8519441.1"/>
    </source>
</evidence>
<comment type="caution">
    <text evidence="1">The sequence shown here is derived from an EMBL/GenBank/DDBJ whole genome shotgun (WGS) entry which is preliminary data.</text>
</comment>
<accession>A0ABR2CIK8</accession>
<proteinExistence type="predicted"/>
<gene>
    <name evidence="1" type="ORF">V6N12_025479</name>
</gene>
<sequence length="295" mass="32537">MDGRFPHQGFQRKSIVGKVVKKEVFKRNVCWPTVYNGSFKDTISFKDTLLGKERSSSTPCEPPVRDLTSIGNVKKTNDELVMVEEHPSLLASDVDNNNSKFISIPCSKMELRNFCLVSNIKSMYNLEVVHEALASDGFQAIVCPWSGLLVVIYFPCFEDRARCWAIRNDLLKLWFNDLELLEGVVSVEHEVDRIFIDDDSPSDKVGVEFGGTLDFGIDVNTPVNAFTAFEGFPLLNVEIVSVEGFNPDSTIAPLGHVNQNFLNQMSDGPALHDVPILSVGSSVAGVSFGPSIDSG</sequence>
<evidence type="ECO:0000313" key="2">
    <source>
        <dbReference type="Proteomes" id="UP001472677"/>
    </source>
</evidence>
<evidence type="ECO:0008006" key="3">
    <source>
        <dbReference type="Google" id="ProtNLM"/>
    </source>
</evidence>
<dbReference type="Proteomes" id="UP001472677">
    <property type="component" value="Unassembled WGS sequence"/>
</dbReference>
<reference evidence="1 2" key="1">
    <citation type="journal article" date="2024" name="G3 (Bethesda)">
        <title>Genome assembly of Hibiscus sabdariffa L. provides insights into metabolisms of medicinal natural products.</title>
        <authorList>
            <person name="Kim T."/>
        </authorList>
    </citation>
    <scope>NUCLEOTIDE SEQUENCE [LARGE SCALE GENOMIC DNA]</scope>
    <source>
        <strain evidence="1">TK-2024</strain>
        <tissue evidence="1">Old leaves</tissue>
    </source>
</reference>
<keyword evidence="2" id="KW-1185">Reference proteome</keyword>